<evidence type="ECO:0000313" key="1">
    <source>
        <dbReference type="EMBL" id="TDM01580.1"/>
    </source>
</evidence>
<dbReference type="Proteomes" id="UP000295328">
    <property type="component" value="Unassembled WGS sequence"/>
</dbReference>
<name>A0A4R6BJ11_9STAP</name>
<keyword evidence="2" id="KW-1185">Reference proteome</keyword>
<dbReference type="EMBL" id="SCWE01000003">
    <property type="protein sequence ID" value="TDM01580.1"/>
    <property type="molecule type" value="Genomic_DNA"/>
</dbReference>
<protein>
    <recommendedName>
        <fullName evidence="3">Preprotein translocase subunit SecB</fullName>
    </recommendedName>
</protein>
<organism evidence="1 2">
    <name type="scientific">Macrococcus hajekii</name>
    <dbReference type="NCBI Taxonomy" id="198482"/>
    <lineage>
        <taxon>Bacteria</taxon>
        <taxon>Bacillati</taxon>
        <taxon>Bacillota</taxon>
        <taxon>Bacilli</taxon>
        <taxon>Bacillales</taxon>
        <taxon>Staphylococcaceae</taxon>
        <taxon>Macrococcus</taxon>
    </lineage>
</organism>
<reference evidence="1 2" key="1">
    <citation type="submission" date="2019-01" db="EMBL/GenBank/DDBJ databases">
        <title>Draft genome sequences of the type strains of six Macrococcus species.</title>
        <authorList>
            <person name="Mazhar S."/>
            <person name="Altermann E."/>
            <person name="Hill C."/>
            <person name="Mcauliffe O."/>
        </authorList>
    </citation>
    <scope>NUCLEOTIDE SEQUENCE [LARGE SCALE GENOMIC DNA]</scope>
    <source>
        <strain evidence="1 2">CCM4809</strain>
    </source>
</reference>
<gene>
    <name evidence="1" type="ORF">ERX37_08790</name>
</gene>
<dbReference type="AlphaFoldDB" id="A0A4R6BJ11"/>
<evidence type="ECO:0000313" key="2">
    <source>
        <dbReference type="Proteomes" id="UP000295328"/>
    </source>
</evidence>
<sequence>MDLQKQVVHMHLKELHVRDFEQTSAEITKMYRIDIEQHPQDNEVFEFTLNFMFGHFGTQVDGVIQSTIIAKSDNPDDDVYQELLSDEKMYAVPLFSKASAIITKITEDRGMFPVIVPVEMWFED</sequence>
<dbReference type="RefSeq" id="WP_133430302.1">
    <property type="nucleotide sequence ID" value="NZ_BMCC01000001.1"/>
</dbReference>
<comment type="caution">
    <text evidence="1">The sequence shown here is derived from an EMBL/GenBank/DDBJ whole genome shotgun (WGS) entry which is preliminary data.</text>
</comment>
<evidence type="ECO:0008006" key="3">
    <source>
        <dbReference type="Google" id="ProtNLM"/>
    </source>
</evidence>
<proteinExistence type="predicted"/>
<accession>A0A4R6BJ11</accession>
<dbReference type="OrthoDB" id="2418470at2"/>